<dbReference type="Proteomes" id="UP001589532">
    <property type="component" value="Unassembled WGS sequence"/>
</dbReference>
<keyword evidence="2" id="KW-1185">Reference proteome</keyword>
<comment type="caution">
    <text evidence="1">The sequence shown here is derived from an EMBL/GenBank/DDBJ whole genome shotgun (WGS) entry which is preliminary data.</text>
</comment>
<gene>
    <name evidence="1" type="ORF">ACFFSA_42140</name>
</gene>
<evidence type="ECO:0000313" key="2">
    <source>
        <dbReference type="Proteomes" id="UP001589532"/>
    </source>
</evidence>
<reference evidence="1 2" key="1">
    <citation type="submission" date="2024-09" db="EMBL/GenBank/DDBJ databases">
        <authorList>
            <person name="Sun Q."/>
            <person name="Mori K."/>
        </authorList>
    </citation>
    <scope>NUCLEOTIDE SEQUENCE [LARGE SCALE GENOMIC DNA]</scope>
    <source>
        <strain evidence="1 2">JCM 3143</strain>
    </source>
</reference>
<sequence length="67" mass="7041">MGFSCHPNGERTAPAAAAGGRLRARLGQHQDSVELTRVTLLIVLLPPVQGLHLMVVLVTGGDATEQI</sequence>
<name>A0ABV5SDF3_9ACTN</name>
<dbReference type="EMBL" id="JBHMBW010000062">
    <property type="protein sequence ID" value="MFB9629714.1"/>
    <property type="molecule type" value="Genomic_DNA"/>
</dbReference>
<accession>A0ABV5SDF3</accession>
<organism evidence="1 2">
    <name type="scientific">Nonomuraea helvata</name>
    <dbReference type="NCBI Taxonomy" id="37484"/>
    <lineage>
        <taxon>Bacteria</taxon>
        <taxon>Bacillati</taxon>
        <taxon>Actinomycetota</taxon>
        <taxon>Actinomycetes</taxon>
        <taxon>Streptosporangiales</taxon>
        <taxon>Streptosporangiaceae</taxon>
        <taxon>Nonomuraea</taxon>
    </lineage>
</organism>
<evidence type="ECO:0000313" key="1">
    <source>
        <dbReference type="EMBL" id="MFB9629714.1"/>
    </source>
</evidence>
<proteinExistence type="predicted"/>
<dbReference type="RefSeq" id="WP_344990345.1">
    <property type="nucleotide sequence ID" value="NZ_BAAAXV010000005.1"/>
</dbReference>
<protein>
    <submittedName>
        <fullName evidence="1">Uncharacterized protein</fullName>
    </submittedName>
</protein>